<keyword evidence="4" id="KW-0805">Transcription regulation</keyword>
<keyword evidence="6" id="KW-0804">Transcription</keyword>
<evidence type="ECO:0000256" key="5">
    <source>
        <dbReference type="ARBA" id="ARBA00023125"/>
    </source>
</evidence>
<evidence type="ECO:0000313" key="12">
    <source>
        <dbReference type="EMBL" id="KAJ8426347.1"/>
    </source>
</evidence>
<evidence type="ECO:0000256" key="4">
    <source>
        <dbReference type="ARBA" id="ARBA00023015"/>
    </source>
</evidence>
<dbReference type="CDD" id="cd00018">
    <property type="entry name" value="AP2"/>
    <property type="match status" value="1"/>
</dbReference>
<dbReference type="SMART" id="SM01019">
    <property type="entry name" value="B3"/>
    <property type="match status" value="1"/>
</dbReference>
<dbReference type="InterPro" id="IPR036955">
    <property type="entry name" value="AP2/ERF_dom_sf"/>
</dbReference>
<evidence type="ECO:0000256" key="9">
    <source>
        <dbReference type="SAM" id="SignalP"/>
    </source>
</evidence>
<dbReference type="PROSITE" id="PS51032">
    <property type="entry name" value="AP2_ERF"/>
    <property type="match status" value="1"/>
</dbReference>
<dbReference type="GO" id="GO:0003677">
    <property type="term" value="F:DNA binding"/>
    <property type="evidence" value="ECO:0007669"/>
    <property type="project" value="UniProtKB-KW"/>
</dbReference>
<evidence type="ECO:0000256" key="1">
    <source>
        <dbReference type="ARBA" id="ARBA00004123"/>
    </source>
</evidence>
<comment type="subcellular location">
    <subcellularLocation>
        <location evidence="1">Nucleus</location>
    </subcellularLocation>
</comment>
<feature type="signal peptide" evidence="9">
    <location>
        <begin position="1"/>
        <end position="18"/>
    </location>
</feature>
<dbReference type="EMBL" id="JAKOGI010001308">
    <property type="protein sequence ID" value="KAJ8426347.1"/>
    <property type="molecule type" value="Genomic_DNA"/>
</dbReference>
<keyword evidence="3" id="KW-0936">Ethylene signaling pathway</keyword>
<dbReference type="PROSITE" id="PS50863">
    <property type="entry name" value="B3"/>
    <property type="match status" value="1"/>
</dbReference>
<dbReference type="Pfam" id="PF02362">
    <property type="entry name" value="B3"/>
    <property type="match status" value="1"/>
</dbReference>
<dbReference type="InterPro" id="IPR044800">
    <property type="entry name" value="LEC2-like"/>
</dbReference>
<dbReference type="Proteomes" id="UP001153076">
    <property type="component" value="Unassembled WGS sequence"/>
</dbReference>
<evidence type="ECO:0000259" key="10">
    <source>
        <dbReference type="PROSITE" id="PS50863"/>
    </source>
</evidence>
<accession>A0A9Q1JI61</accession>
<dbReference type="GO" id="GO:0003700">
    <property type="term" value="F:DNA-binding transcription factor activity"/>
    <property type="evidence" value="ECO:0007669"/>
    <property type="project" value="InterPro"/>
</dbReference>
<keyword evidence="9" id="KW-0732">Signal</keyword>
<dbReference type="InterPro" id="IPR003340">
    <property type="entry name" value="B3_DNA-bd"/>
</dbReference>
<dbReference type="InterPro" id="IPR016177">
    <property type="entry name" value="DNA-bd_dom_sf"/>
</dbReference>
<keyword evidence="7" id="KW-0539">Nucleus</keyword>
<keyword evidence="13" id="KW-1185">Reference proteome</keyword>
<comment type="caution">
    <text evidence="12">The sequence shown here is derived from an EMBL/GenBank/DDBJ whole genome shotgun (WGS) entry which is preliminary data.</text>
</comment>
<feature type="chain" id="PRO_5040195098" evidence="9">
    <location>
        <begin position="19"/>
        <end position="317"/>
    </location>
</feature>
<protein>
    <submittedName>
        <fullName evidence="12">Uncharacterized protein</fullName>
    </submittedName>
</protein>
<sequence>MLWILLLLLLFRGQATMAAEILSSTMTKTDTSDSSSSNSPPQTQKPTICSKAQRQHGPGPSSSSRYRGVVPQQNGHWGAQIYANHQRIWLGTFKTEEAAASAYNSAALKLRSPNTVNKFEPEIAFQALYTVDQVLNMIKNGSYPTKFGEFLASKSMAQVGCSQTSPHDKSKHDGYLCQELFRKELTPSDVGKLNRLVIPKRYALEYFPKIDANLEEREGEGEGEGEEGDMELTFYDNSMRKWNFRYCYWKSSQSFVFTRGWNKFVREKALKANDIVAFRLCEWRQNNASVSEEVKKIFMIDTLPSQKGLRLFGVQIC</sequence>
<dbReference type="SMART" id="SM00380">
    <property type="entry name" value="AP2"/>
    <property type="match status" value="1"/>
</dbReference>
<dbReference type="PANTHER" id="PTHR31140">
    <property type="entry name" value="B3 DOMAIN-CONTAINING TRANSCRIPTION FACTOR ABI3"/>
    <property type="match status" value="1"/>
</dbReference>
<evidence type="ECO:0000256" key="8">
    <source>
        <dbReference type="SAM" id="MobiDB-lite"/>
    </source>
</evidence>
<comment type="similarity">
    <text evidence="2">Belongs to the AP2/ERF transcription factor family. RAV subfamily.</text>
</comment>
<dbReference type="AlphaFoldDB" id="A0A9Q1JI61"/>
<evidence type="ECO:0000256" key="2">
    <source>
        <dbReference type="ARBA" id="ARBA00009089"/>
    </source>
</evidence>
<dbReference type="CDD" id="cd10017">
    <property type="entry name" value="B3_DNA"/>
    <property type="match status" value="1"/>
</dbReference>
<evidence type="ECO:0000256" key="7">
    <source>
        <dbReference type="ARBA" id="ARBA00023242"/>
    </source>
</evidence>
<evidence type="ECO:0000313" key="13">
    <source>
        <dbReference type="Proteomes" id="UP001153076"/>
    </source>
</evidence>
<dbReference type="SUPFAM" id="SSF54171">
    <property type="entry name" value="DNA-binding domain"/>
    <property type="match status" value="1"/>
</dbReference>
<feature type="region of interest" description="Disordered" evidence="8">
    <location>
        <begin position="28"/>
        <end position="70"/>
    </location>
</feature>
<proteinExistence type="inferred from homology"/>
<dbReference type="InterPro" id="IPR015300">
    <property type="entry name" value="DNA-bd_pseudobarrel_sf"/>
</dbReference>
<dbReference type="Gene3D" id="2.40.330.10">
    <property type="entry name" value="DNA-binding pseudobarrel domain"/>
    <property type="match status" value="1"/>
</dbReference>
<evidence type="ECO:0000256" key="6">
    <source>
        <dbReference type="ARBA" id="ARBA00023163"/>
    </source>
</evidence>
<dbReference type="InterPro" id="IPR001471">
    <property type="entry name" value="AP2/ERF_dom"/>
</dbReference>
<feature type="domain" description="TF-B3" evidence="10">
    <location>
        <begin position="181"/>
        <end position="296"/>
    </location>
</feature>
<dbReference type="Gene3D" id="3.30.730.10">
    <property type="entry name" value="AP2/ERF domain"/>
    <property type="match status" value="1"/>
</dbReference>
<dbReference type="FunFam" id="3.30.730.10:FF:000008">
    <property type="entry name" value="AP2 domain-containing protein RAP2.8"/>
    <property type="match status" value="1"/>
</dbReference>
<dbReference type="SUPFAM" id="SSF101936">
    <property type="entry name" value="DNA-binding pseudobarrel domain"/>
    <property type="match status" value="1"/>
</dbReference>
<keyword evidence="5" id="KW-0238">DNA-binding</keyword>
<evidence type="ECO:0000256" key="3">
    <source>
        <dbReference type="ARBA" id="ARBA00022745"/>
    </source>
</evidence>
<feature type="compositionally biased region" description="Low complexity" evidence="8">
    <location>
        <begin position="28"/>
        <end position="47"/>
    </location>
</feature>
<name>A0A9Q1JI61_9CARY</name>
<reference evidence="12" key="1">
    <citation type="submission" date="2022-04" db="EMBL/GenBank/DDBJ databases">
        <title>Carnegiea gigantea Genome sequencing and assembly v2.</title>
        <authorList>
            <person name="Copetti D."/>
            <person name="Sanderson M.J."/>
            <person name="Burquez A."/>
            <person name="Wojciechowski M.F."/>
        </authorList>
    </citation>
    <scope>NUCLEOTIDE SEQUENCE</scope>
    <source>
        <strain evidence="12">SGP5-SGP5p</strain>
        <tissue evidence="12">Aerial part</tissue>
    </source>
</reference>
<feature type="domain" description="AP2/ERF" evidence="11">
    <location>
        <begin position="65"/>
        <end position="120"/>
    </location>
</feature>
<dbReference type="OrthoDB" id="2020802at2759"/>
<dbReference type="PANTHER" id="PTHR31140:SF156">
    <property type="entry name" value="TF-B3 DOMAIN-CONTAINING PROTEIN"/>
    <property type="match status" value="1"/>
</dbReference>
<gene>
    <name evidence="12" type="ORF">Cgig2_021900</name>
</gene>
<dbReference type="GO" id="GO:0009873">
    <property type="term" value="P:ethylene-activated signaling pathway"/>
    <property type="evidence" value="ECO:0007669"/>
    <property type="project" value="UniProtKB-KW"/>
</dbReference>
<evidence type="ECO:0000259" key="11">
    <source>
        <dbReference type="PROSITE" id="PS51032"/>
    </source>
</evidence>
<organism evidence="12 13">
    <name type="scientific">Carnegiea gigantea</name>
    <dbReference type="NCBI Taxonomy" id="171969"/>
    <lineage>
        <taxon>Eukaryota</taxon>
        <taxon>Viridiplantae</taxon>
        <taxon>Streptophyta</taxon>
        <taxon>Embryophyta</taxon>
        <taxon>Tracheophyta</taxon>
        <taxon>Spermatophyta</taxon>
        <taxon>Magnoliopsida</taxon>
        <taxon>eudicotyledons</taxon>
        <taxon>Gunneridae</taxon>
        <taxon>Pentapetalae</taxon>
        <taxon>Caryophyllales</taxon>
        <taxon>Cactineae</taxon>
        <taxon>Cactaceae</taxon>
        <taxon>Cactoideae</taxon>
        <taxon>Echinocereeae</taxon>
        <taxon>Carnegiea</taxon>
    </lineage>
</organism>
<dbReference type="GO" id="GO:0005634">
    <property type="term" value="C:nucleus"/>
    <property type="evidence" value="ECO:0007669"/>
    <property type="project" value="UniProtKB-SubCell"/>
</dbReference>